<evidence type="ECO:0000256" key="1">
    <source>
        <dbReference type="SAM" id="Coils"/>
    </source>
</evidence>
<keyword evidence="3" id="KW-1185">Reference proteome</keyword>
<keyword evidence="1" id="KW-0175">Coiled coil</keyword>
<accession>A0A316FAI5</accession>
<organism evidence="2 3">
    <name type="scientific">Actinoplanes xinjiangensis</name>
    <dbReference type="NCBI Taxonomy" id="512350"/>
    <lineage>
        <taxon>Bacteria</taxon>
        <taxon>Bacillati</taxon>
        <taxon>Actinomycetota</taxon>
        <taxon>Actinomycetes</taxon>
        <taxon>Micromonosporales</taxon>
        <taxon>Micromonosporaceae</taxon>
        <taxon>Actinoplanes</taxon>
    </lineage>
</organism>
<dbReference type="Proteomes" id="UP000245697">
    <property type="component" value="Unassembled WGS sequence"/>
</dbReference>
<dbReference type="EMBL" id="QGGR01000011">
    <property type="protein sequence ID" value="PWK45322.1"/>
    <property type="molecule type" value="Genomic_DNA"/>
</dbReference>
<sequence>MSAGRRGVQITFPPGSVPTADIIPAFPVRRCGYSQCGNELTYDGKGRPPEYCPDRRWPGNKTCRQLAATEREGIRAAGLDAVLDEYTATTDRLLSAARPLAEHLNAVLTTVGEVRSGALTRIGEAERQVAEALERAAEADRVAQAARAEEARAAGAAAAAQAQAEQVEARMLEVRADAENQVAAATHRLAAVERQHGQAVAAQRTAESNQRAAELRSVKAIAEATLLRKQAEQAESEIAKLRNQVQAADNDRRMLTQRIKDLTQRNTDMTDQQRTSAEREKKLDTVVAALREENTALNTRLNDARVTVAAADARAEAAEARYTELLTVLSDPARRGAAPKGPTA</sequence>
<feature type="coiled-coil region" evidence="1">
    <location>
        <begin position="122"/>
        <end position="321"/>
    </location>
</feature>
<name>A0A316FAI5_9ACTN</name>
<evidence type="ECO:0000313" key="3">
    <source>
        <dbReference type="Proteomes" id="UP000245697"/>
    </source>
</evidence>
<protein>
    <recommendedName>
        <fullName evidence="4">Chromosome segregation ATPase</fullName>
    </recommendedName>
</protein>
<gene>
    <name evidence="2" type="ORF">BC793_111296</name>
</gene>
<proteinExistence type="predicted"/>
<evidence type="ECO:0000313" key="2">
    <source>
        <dbReference type="EMBL" id="PWK45322.1"/>
    </source>
</evidence>
<evidence type="ECO:0008006" key="4">
    <source>
        <dbReference type="Google" id="ProtNLM"/>
    </source>
</evidence>
<reference evidence="2 3" key="1">
    <citation type="submission" date="2018-05" db="EMBL/GenBank/DDBJ databases">
        <title>Genomic Encyclopedia of Archaeal and Bacterial Type Strains, Phase II (KMG-II): from individual species to whole genera.</title>
        <authorList>
            <person name="Goeker M."/>
        </authorList>
    </citation>
    <scope>NUCLEOTIDE SEQUENCE [LARGE SCALE GENOMIC DNA]</scope>
    <source>
        <strain evidence="2 3">DSM 45184</strain>
    </source>
</reference>
<dbReference type="AlphaFoldDB" id="A0A316FAI5"/>
<comment type="caution">
    <text evidence="2">The sequence shown here is derived from an EMBL/GenBank/DDBJ whole genome shotgun (WGS) entry which is preliminary data.</text>
</comment>